<evidence type="ECO:0000313" key="16">
    <source>
        <dbReference type="Proteomes" id="UP000005306"/>
    </source>
</evidence>
<protein>
    <recommendedName>
        <fullName evidence="11 12">3-dehydroquinate synthase</fullName>
        <shortName evidence="11">DHQS</shortName>
        <ecNumber evidence="11 12">4.2.3.4</ecNumber>
    </recommendedName>
</protein>
<keyword evidence="4 11" id="KW-0479">Metal-binding</keyword>
<dbReference type="Gene3D" id="3.40.50.1970">
    <property type="match status" value="1"/>
</dbReference>
<dbReference type="NCBIfam" id="TIGR01357">
    <property type="entry name" value="aroB"/>
    <property type="match status" value="1"/>
</dbReference>
<evidence type="ECO:0000256" key="1">
    <source>
        <dbReference type="ARBA" id="ARBA00001911"/>
    </source>
</evidence>
<comment type="similarity">
    <text evidence="11">Belongs to the sugar phosphate cyclases superfamily. Dehydroquinate synthase family.</text>
</comment>
<dbReference type="GO" id="GO:0009423">
    <property type="term" value="P:chorismate biosynthetic process"/>
    <property type="evidence" value="ECO:0007669"/>
    <property type="project" value="UniProtKB-UniRule"/>
</dbReference>
<dbReference type="GO" id="GO:0003856">
    <property type="term" value="F:3-dehydroquinate synthase activity"/>
    <property type="evidence" value="ECO:0007669"/>
    <property type="project" value="UniProtKB-UniRule"/>
</dbReference>
<evidence type="ECO:0000256" key="9">
    <source>
        <dbReference type="ARBA" id="ARBA00023239"/>
    </source>
</evidence>
<evidence type="ECO:0000259" key="13">
    <source>
        <dbReference type="Pfam" id="PF01761"/>
    </source>
</evidence>
<evidence type="ECO:0000256" key="10">
    <source>
        <dbReference type="ARBA" id="ARBA00023285"/>
    </source>
</evidence>
<dbReference type="EMBL" id="AAPV01000001">
    <property type="protein sequence ID" value="EAS84864.1"/>
    <property type="molecule type" value="Genomic_DNA"/>
</dbReference>
<comment type="cofactor">
    <cofactor evidence="2">
        <name>Zn(2+)</name>
        <dbReference type="ChEBI" id="CHEBI:29105"/>
    </cofactor>
</comment>
<keyword evidence="6 11" id="KW-0862">Zinc</keyword>
<dbReference type="PANTHER" id="PTHR43622">
    <property type="entry name" value="3-DEHYDROQUINATE SYNTHASE"/>
    <property type="match status" value="1"/>
</dbReference>
<dbReference type="GO" id="GO:0009073">
    <property type="term" value="P:aromatic amino acid family biosynthetic process"/>
    <property type="evidence" value="ECO:0007669"/>
    <property type="project" value="UniProtKB-KW"/>
</dbReference>
<dbReference type="GO" id="GO:0008652">
    <property type="term" value="P:amino acid biosynthetic process"/>
    <property type="evidence" value="ECO:0007669"/>
    <property type="project" value="UniProtKB-KW"/>
</dbReference>
<evidence type="ECO:0000256" key="7">
    <source>
        <dbReference type="ARBA" id="ARBA00023027"/>
    </source>
</evidence>
<evidence type="ECO:0000256" key="3">
    <source>
        <dbReference type="ARBA" id="ARBA00003485"/>
    </source>
</evidence>
<dbReference type="PIRSF" id="PIRSF001455">
    <property type="entry name" value="DHQ_synth"/>
    <property type="match status" value="1"/>
</dbReference>
<feature type="binding site" evidence="11">
    <location>
        <position position="144"/>
    </location>
    <ligand>
        <name>NAD(+)</name>
        <dbReference type="ChEBI" id="CHEBI:57540"/>
    </ligand>
</feature>
<evidence type="ECO:0000256" key="4">
    <source>
        <dbReference type="ARBA" id="ARBA00022723"/>
    </source>
</evidence>
<dbReference type="HAMAP" id="MF_00110">
    <property type="entry name" value="DHQ_synthase"/>
    <property type="match status" value="1"/>
</dbReference>
<comment type="pathway">
    <text evidence="11">Metabolic intermediate biosynthesis; chorismate biosynthesis; chorismate from D-erythrose 4-phosphate and phosphoenolpyruvate: step 2/7.</text>
</comment>
<gene>
    <name evidence="11" type="primary">aroB</name>
    <name evidence="15" type="ORF">PU1002_04066</name>
</gene>
<feature type="binding site" evidence="11">
    <location>
        <position position="186"/>
    </location>
    <ligand>
        <name>Zn(2+)</name>
        <dbReference type="ChEBI" id="CHEBI:29105"/>
    </ligand>
</feature>
<organism evidence="15 16">
    <name type="scientific">Pelagibacter ubique (strain HTCC1002)</name>
    <dbReference type="NCBI Taxonomy" id="314261"/>
    <lineage>
        <taxon>Bacteria</taxon>
        <taxon>Pseudomonadati</taxon>
        <taxon>Pseudomonadota</taxon>
        <taxon>Alphaproteobacteria</taxon>
        <taxon>Candidatus Pelagibacterales</taxon>
        <taxon>Candidatus Pelagibacteraceae</taxon>
        <taxon>Candidatus Pelagibacter</taxon>
    </lineage>
</organism>
<feature type="binding site" evidence="11">
    <location>
        <begin position="131"/>
        <end position="132"/>
    </location>
    <ligand>
        <name>NAD(+)</name>
        <dbReference type="ChEBI" id="CHEBI:57540"/>
    </ligand>
</feature>
<dbReference type="GO" id="GO:0000166">
    <property type="term" value="F:nucleotide binding"/>
    <property type="evidence" value="ECO:0007669"/>
    <property type="project" value="UniProtKB-KW"/>
</dbReference>
<evidence type="ECO:0000313" key="15">
    <source>
        <dbReference type="EMBL" id="EAS84864.1"/>
    </source>
</evidence>
<keyword evidence="9 11" id="KW-0456">Lyase</keyword>
<keyword evidence="11" id="KW-0963">Cytoplasm</keyword>
<dbReference type="Gene3D" id="1.20.1090.10">
    <property type="entry name" value="Dehydroquinate synthase-like - alpha domain"/>
    <property type="match status" value="1"/>
</dbReference>
<feature type="domain" description="3-dehydroquinate synthase C-terminal" evidence="14">
    <location>
        <begin position="183"/>
        <end position="331"/>
    </location>
</feature>
<evidence type="ECO:0000259" key="14">
    <source>
        <dbReference type="Pfam" id="PF24621"/>
    </source>
</evidence>
<keyword evidence="10 11" id="KW-0170">Cobalt</keyword>
<comment type="function">
    <text evidence="3 11">Catalyzes the conversion of 3-deoxy-D-arabino-heptulosonate 7-phosphate (DAHP) to dehydroquinate (DHQ).</text>
</comment>
<comment type="subcellular location">
    <subcellularLocation>
        <location evidence="11">Cytoplasm</location>
    </subcellularLocation>
</comment>
<dbReference type="InterPro" id="IPR056179">
    <property type="entry name" value="DHQS_C"/>
</dbReference>
<reference evidence="15 16" key="1">
    <citation type="submission" date="2006-04" db="EMBL/GenBank/DDBJ databases">
        <authorList>
            <person name="Giovannoni S.J."/>
            <person name="Cho J.-C."/>
            <person name="Ferriera S."/>
            <person name="Johnson J."/>
            <person name="Kravitz S."/>
            <person name="Halpern A."/>
            <person name="Remington K."/>
            <person name="Beeson K."/>
            <person name="Tran B."/>
            <person name="Rogers Y.-H."/>
            <person name="Friedman R."/>
            <person name="Venter J.C."/>
        </authorList>
    </citation>
    <scope>NUCLEOTIDE SEQUENCE [LARGE SCALE GENOMIC DNA]</scope>
    <source>
        <strain evidence="15 16">HTCC1002</strain>
    </source>
</reference>
<keyword evidence="8 11" id="KW-0057">Aromatic amino acid biosynthesis</keyword>
<comment type="catalytic activity">
    <reaction evidence="11">
        <text>7-phospho-2-dehydro-3-deoxy-D-arabino-heptonate = 3-dehydroquinate + phosphate</text>
        <dbReference type="Rhea" id="RHEA:21968"/>
        <dbReference type="ChEBI" id="CHEBI:32364"/>
        <dbReference type="ChEBI" id="CHEBI:43474"/>
        <dbReference type="ChEBI" id="CHEBI:58394"/>
        <dbReference type="EC" id="4.2.3.4"/>
    </reaction>
</comment>
<dbReference type="GO" id="GO:0046872">
    <property type="term" value="F:metal ion binding"/>
    <property type="evidence" value="ECO:0007669"/>
    <property type="project" value="UniProtKB-KW"/>
</dbReference>
<dbReference type="InterPro" id="IPR030960">
    <property type="entry name" value="DHQS/DOIS_N"/>
</dbReference>
<proteinExistence type="inferred from homology"/>
<dbReference type="SUPFAM" id="SSF56796">
    <property type="entry name" value="Dehydroquinate synthase-like"/>
    <property type="match status" value="1"/>
</dbReference>
<dbReference type="UniPathway" id="UPA00053">
    <property type="reaction ID" value="UER00085"/>
</dbReference>
<feature type="binding site" evidence="11">
    <location>
        <position position="153"/>
    </location>
    <ligand>
        <name>NAD(+)</name>
        <dbReference type="ChEBI" id="CHEBI:57540"/>
    </ligand>
</feature>
<feature type="domain" description="3-dehydroquinate synthase N-terminal" evidence="13">
    <location>
        <begin position="71"/>
        <end position="180"/>
    </location>
</feature>
<dbReference type="RefSeq" id="WP_006997451.1">
    <property type="nucleotide sequence ID" value="NZ_CH724130.1"/>
</dbReference>
<keyword evidence="7 11" id="KW-0520">NAD</keyword>
<comment type="cofactor">
    <cofactor evidence="11">
        <name>Co(2+)</name>
        <dbReference type="ChEBI" id="CHEBI:48828"/>
    </cofactor>
    <cofactor evidence="11">
        <name>Zn(2+)</name>
        <dbReference type="ChEBI" id="CHEBI:29105"/>
    </cofactor>
    <text evidence="11">Binds 1 divalent metal cation per subunit. Can use either Co(2+) or Zn(2+).</text>
</comment>
<evidence type="ECO:0000256" key="11">
    <source>
        <dbReference type="HAMAP-Rule" id="MF_00110"/>
    </source>
</evidence>
<dbReference type="InterPro" id="IPR050071">
    <property type="entry name" value="Dehydroquinate_synthase"/>
</dbReference>
<name>Q1V1L4_PELU1</name>
<dbReference type="CDD" id="cd08195">
    <property type="entry name" value="DHQS"/>
    <property type="match status" value="1"/>
</dbReference>
<dbReference type="Proteomes" id="UP000005306">
    <property type="component" value="Unassembled WGS sequence"/>
</dbReference>
<dbReference type="PANTHER" id="PTHR43622:SF1">
    <property type="entry name" value="3-DEHYDROQUINATE SYNTHASE"/>
    <property type="match status" value="1"/>
</dbReference>
<dbReference type="Pfam" id="PF24621">
    <property type="entry name" value="DHQS_C"/>
    <property type="match status" value="1"/>
</dbReference>
<comment type="caution">
    <text evidence="11">Lacks conserved residue(s) required for the propagation of feature annotation.</text>
</comment>
<sequence>MSLIKLKVNTNSQQYSIIIGNNILKKVNKFLKENSIDFNQCLLVIDKNIPKNLVKDTLKSLPKGSVSIHYFNASEKNKNLKSVNEITSILLKKSFNRNDCLISIGGGITGDVSGFAASTFKRGLKFVNIPTTLLSQVDSSIGGKTGVNTKYGKNLIGSFYQPSLVISDTNFLNSLPKREVVCGYGEILKHSLINGKKFFYFLNKNGKKIIQLKSPFIQTAIHQSCLIKKKVVEADEKELGIRKILNFGHTFAHAFEATLRYSAKLNHGEAVILGVKTAARFSLLNKILNKKEFELIDGHLNDLNLPRDINKFFSIKNLNTILSFMKKDKKNNTKKISLVLLKRIGSPVYKLQFNEKTINLFLKKELTK</sequence>
<comment type="cofactor">
    <cofactor evidence="1 11">
        <name>NAD(+)</name>
        <dbReference type="ChEBI" id="CHEBI:57540"/>
    </cofactor>
</comment>
<dbReference type="GO" id="GO:0005737">
    <property type="term" value="C:cytoplasm"/>
    <property type="evidence" value="ECO:0007669"/>
    <property type="project" value="UniProtKB-SubCell"/>
</dbReference>
<keyword evidence="11" id="KW-0028">Amino-acid biosynthesis</keyword>
<keyword evidence="5 11" id="KW-0547">Nucleotide-binding</keyword>
<evidence type="ECO:0000256" key="2">
    <source>
        <dbReference type="ARBA" id="ARBA00001947"/>
    </source>
</evidence>
<dbReference type="FunFam" id="3.40.50.1970:FF:000007">
    <property type="entry name" value="Pentafunctional AROM polypeptide"/>
    <property type="match status" value="1"/>
</dbReference>
<evidence type="ECO:0000256" key="6">
    <source>
        <dbReference type="ARBA" id="ARBA00022833"/>
    </source>
</evidence>
<evidence type="ECO:0000256" key="8">
    <source>
        <dbReference type="ARBA" id="ARBA00023141"/>
    </source>
</evidence>
<dbReference type="EC" id="4.2.3.4" evidence="11 12"/>
<dbReference type="InterPro" id="IPR016037">
    <property type="entry name" value="DHQ_synth_AroB"/>
</dbReference>
<dbReference type="AlphaFoldDB" id="Q1V1L4"/>
<evidence type="ECO:0000256" key="5">
    <source>
        <dbReference type="ARBA" id="ARBA00022741"/>
    </source>
</evidence>
<dbReference type="Pfam" id="PF01761">
    <property type="entry name" value="DHQ_synthase"/>
    <property type="match status" value="1"/>
</dbReference>
<comment type="caution">
    <text evidence="15">The sequence shown here is derived from an EMBL/GenBank/DDBJ whole genome shotgun (WGS) entry which is preliminary data.</text>
</comment>
<evidence type="ECO:0000256" key="12">
    <source>
        <dbReference type="NCBIfam" id="TIGR01357"/>
    </source>
</evidence>
<dbReference type="HOGENOM" id="CLU_001201_0_1_5"/>
<accession>Q1V1L4</accession>
<feature type="binding site" evidence="11">
    <location>
        <position position="249"/>
    </location>
    <ligand>
        <name>Zn(2+)</name>
        <dbReference type="ChEBI" id="CHEBI:29105"/>
    </ligand>
</feature>
<feature type="binding site" evidence="11">
    <location>
        <position position="267"/>
    </location>
    <ligand>
        <name>Zn(2+)</name>
        <dbReference type="ChEBI" id="CHEBI:29105"/>
    </ligand>
</feature>
<dbReference type="InterPro" id="IPR030963">
    <property type="entry name" value="DHQ_synth_fam"/>
</dbReference>